<name>E3QWY8_COLGM</name>
<dbReference type="Proteomes" id="UP000008782">
    <property type="component" value="Unassembled WGS sequence"/>
</dbReference>
<evidence type="ECO:0000313" key="2">
    <source>
        <dbReference type="Proteomes" id="UP000008782"/>
    </source>
</evidence>
<dbReference type="HOGENOM" id="CLU_2757633_0_0_1"/>
<keyword evidence="2" id="KW-1185">Reference proteome</keyword>
<evidence type="ECO:0000313" key="1">
    <source>
        <dbReference type="EMBL" id="EFQ35376.1"/>
    </source>
</evidence>
<organism evidence="2">
    <name type="scientific">Colletotrichum graminicola (strain M1.001 / M2 / FGSC 10212)</name>
    <name type="common">Maize anthracnose fungus</name>
    <name type="synonym">Glomerella graminicola</name>
    <dbReference type="NCBI Taxonomy" id="645133"/>
    <lineage>
        <taxon>Eukaryota</taxon>
        <taxon>Fungi</taxon>
        <taxon>Dikarya</taxon>
        <taxon>Ascomycota</taxon>
        <taxon>Pezizomycotina</taxon>
        <taxon>Sordariomycetes</taxon>
        <taxon>Hypocreomycetidae</taxon>
        <taxon>Glomerellales</taxon>
        <taxon>Glomerellaceae</taxon>
        <taxon>Colletotrichum</taxon>
        <taxon>Colletotrichum graminicola species complex</taxon>
    </lineage>
</organism>
<dbReference type="VEuPathDB" id="FungiDB:GLRG_10520"/>
<dbReference type="EMBL" id="GG697392">
    <property type="protein sequence ID" value="EFQ35376.1"/>
    <property type="molecule type" value="Genomic_DNA"/>
</dbReference>
<accession>E3QWY8</accession>
<dbReference type="GeneID" id="24415885"/>
<gene>
    <name evidence="1" type="ORF">GLRG_10520</name>
</gene>
<protein>
    <submittedName>
        <fullName evidence="1">Uncharacterized protein</fullName>
    </submittedName>
</protein>
<dbReference type="AlphaFoldDB" id="E3QWY8"/>
<reference evidence="2" key="1">
    <citation type="journal article" date="2012" name="Nat. Genet.">
        <title>Lifestyle transitions in plant pathogenic Colletotrichum fungi deciphered by genome and transcriptome analyses.</title>
        <authorList>
            <person name="O'Connell R.J."/>
            <person name="Thon M.R."/>
            <person name="Hacquard S."/>
            <person name="Amyotte S.G."/>
            <person name="Kleemann J."/>
            <person name="Torres M.F."/>
            <person name="Damm U."/>
            <person name="Buiate E.A."/>
            <person name="Epstein L."/>
            <person name="Alkan N."/>
            <person name="Altmueller J."/>
            <person name="Alvarado-Balderrama L."/>
            <person name="Bauser C.A."/>
            <person name="Becker C."/>
            <person name="Birren B.W."/>
            <person name="Chen Z."/>
            <person name="Choi J."/>
            <person name="Crouch J.A."/>
            <person name="Duvick J.P."/>
            <person name="Farman M.A."/>
            <person name="Gan P."/>
            <person name="Heiman D."/>
            <person name="Henrissat B."/>
            <person name="Howard R.J."/>
            <person name="Kabbage M."/>
            <person name="Koch C."/>
            <person name="Kracher B."/>
            <person name="Kubo Y."/>
            <person name="Law A.D."/>
            <person name="Lebrun M.-H."/>
            <person name="Lee Y.-H."/>
            <person name="Miyara I."/>
            <person name="Moore N."/>
            <person name="Neumann U."/>
            <person name="Nordstroem K."/>
            <person name="Panaccione D.G."/>
            <person name="Panstruga R."/>
            <person name="Place M."/>
            <person name="Proctor R.H."/>
            <person name="Prusky D."/>
            <person name="Rech G."/>
            <person name="Reinhardt R."/>
            <person name="Rollins J.A."/>
            <person name="Rounsley S."/>
            <person name="Schardl C.L."/>
            <person name="Schwartz D.C."/>
            <person name="Shenoy N."/>
            <person name="Shirasu K."/>
            <person name="Sikhakolli U.R."/>
            <person name="Stueber K."/>
            <person name="Sukno S.A."/>
            <person name="Sweigard J.A."/>
            <person name="Takano Y."/>
            <person name="Takahara H."/>
            <person name="Trail F."/>
            <person name="van der Does H.C."/>
            <person name="Voll L.M."/>
            <person name="Will I."/>
            <person name="Young S."/>
            <person name="Zeng Q."/>
            <person name="Zhang J."/>
            <person name="Zhou S."/>
            <person name="Dickman M.B."/>
            <person name="Schulze-Lefert P."/>
            <person name="Ver Loren van Themaat E."/>
            <person name="Ma L.-J."/>
            <person name="Vaillancourt L.J."/>
        </authorList>
    </citation>
    <scope>NUCLEOTIDE SEQUENCE [LARGE SCALE GENOMIC DNA]</scope>
    <source>
        <strain evidence="2">M1.001 / M2 / FGSC 10212</strain>
    </source>
</reference>
<proteinExistence type="predicted"/>
<dbReference type="RefSeq" id="XP_008099396.1">
    <property type="nucleotide sequence ID" value="XM_008101205.1"/>
</dbReference>
<sequence length="70" mass="7578">MPRPSLARTINKGDGISSQSYYSSPYYAQGDGFVSLSMGTLGTRDINATYCISACLQMSARIRPPVAVRQ</sequence>